<comment type="subcellular location">
    <subcellularLocation>
        <location evidence="1">Membrane</location>
        <topology evidence="1">Multi-pass membrane protein</topology>
    </subcellularLocation>
</comment>
<dbReference type="InterPro" id="IPR001902">
    <property type="entry name" value="SLC26A/SulP_fam"/>
</dbReference>
<dbReference type="GO" id="GO:0016020">
    <property type="term" value="C:membrane"/>
    <property type="evidence" value="ECO:0007669"/>
    <property type="project" value="UniProtKB-SubCell"/>
</dbReference>
<feature type="transmembrane region" description="Helical" evidence="5">
    <location>
        <begin position="318"/>
        <end position="336"/>
    </location>
</feature>
<dbReference type="SUPFAM" id="SSF52091">
    <property type="entry name" value="SpoIIaa-like"/>
    <property type="match status" value="1"/>
</dbReference>
<proteinExistence type="predicted"/>
<reference evidence="7 8" key="1">
    <citation type="submission" date="2020-08" db="EMBL/GenBank/DDBJ databases">
        <title>Genomic Encyclopedia of Type Strains, Phase IV (KMG-IV): sequencing the most valuable type-strain genomes for metagenomic binning, comparative biology and taxonomic classification.</title>
        <authorList>
            <person name="Goeker M."/>
        </authorList>
    </citation>
    <scope>NUCLEOTIDE SEQUENCE [LARGE SCALE GENOMIC DNA]</scope>
    <source>
        <strain evidence="7 8">DSM 29348</strain>
    </source>
</reference>
<dbReference type="PANTHER" id="PTHR11814">
    <property type="entry name" value="SULFATE TRANSPORTER"/>
    <property type="match status" value="1"/>
</dbReference>
<feature type="transmembrane region" description="Helical" evidence="5">
    <location>
        <begin position="14"/>
        <end position="35"/>
    </location>
</feature>
<dbReference type="InterPro" id="IPR011547">
    <property type="entry name" value="SLC26A/SulP_dom"/>
</dbReference>
<evidence type="ECO:0000313" key="7">
    <source>
        <dbReference type="EMBL" id="MBB3981788.1"/>
    </source>
</evidence>
<protein>
    <submittedName>
        <fullName evidence="7">MFS superfamily sulfate permease-like transporter</fullName>
    </submittedName>
</protein>
<name>A0A7W6DER6_9SPHN</name>
<dbReference type="PROSITE" id="PS50801">
    <property type="entry name" value="STAS"/>
    <property type="match status" value="1"/>
</dbReference>
<feature type="transmembrane region" description="Helical" evidence="5">
    <location>
        <begin position="373"/>
        <end position="401"/>
    </location>
</feature>
<keyword evidence="2 5" id="KW-0812">Transmembrane</keyword>
<dbReference type="AlphaFoldDB" id="A0A7W6DER6"/>
<evidence type="ECO:0000313" key="8">
    <source>
        <dbReference type="Proteomes" id="UP000552757"/>
    </source>
</evidence>
<dbReference type="InterPro" id="IPR002645">
    <property type="entry name" value="STAS_dom"/>
</dbReference>
<evidence type="ECO:0000259" key="6">
    <source>
        <dbReference type="PROSITE" id="PS50801"/>
    </source>
</evidence>
<feature type="transmembrane region" description="Helical" evidence="5">
    <location>
        <begin position="191"/>
        <end position="209"/>
    </location>
</feature>
<evidence type="ECO:0000256" key="3">
    <source>
        <dbReference type="ARBA" id="ARBA00022989"/>
    </source>
</evidence>
<evidence type="ECO:0000256" key="4">
    <source>
        <dbReference type="ARBA" id="ARBA00023136"/>
    </source>
</evidence>
<feature type="transmembrane region" description="Helical" evidence="5">
    <location>
        <begin position="115"/>
        <end position="136"/>
    </location>
</feature>
<keyword evidence="3 5" id="KW-1133">Transmembrane helix</keyword>
<evidence type="ECO:0000256" key="5">
    <source>
        <dbReference type="SAM" id="Phobius"/>
    </source>
</evidence>
<dbReference type="RefSeq" id="WP_183954908.1">
    <property type="nucleotide sequence ID" value="NZ_JACIEB010000003.1"/>
</dbReference>
<dbReference type="GO" id="GO:0055085">
    <property type="term" value="P:transmembrane transport"/>
    <property type="evidence" value="ECO:0007669"/>
    <property type="project" value="InterPro"/>
</dbReference>
<dbReference type="EMBL" id="JACIEB010000003">
    <property type="protein sequence ID" value="MBB3981788.1"/>
    <property type="molecule type" value="Genomic_DNA"/>
</dbReference>
<dbReference type="Proteomes" id="UP000552757">
    <property type="component" value="Unassembled WGS sequence"/>
</dbReference>
<feature type="domain" description="STAS" evidence="6">
    <location>
        <begin position="425"/>
        <end position="498"/>
    </location>
</feature>
<comment type="caution">
    <text evidence="7">The sequence shown here is derived from an EMBL/GenBank/DDBJ whole genome shotgun (WGS) entry which is preliminary data.</text>
</comment>
<dbReference type="InterPro" id="IPR036513">
    <property type="entry name" value="STAS_dom_sf"/>
</dbReference>
<feature type="transmembrane region" description="Helical" evidence="5">
    <location>
        <begin position="284"/>
        <end position="306"/>
    </location>
</feature>
<sequence length="498" mass="51758">MLKAFSGGNFSRDFTASIVVFLVAMPLCMGIAVASGVPPEKGLITGIIGGIIVGLLAGSPLQVSGPAAGLAVIVFEIVQEQGLSALGPILILAGAIQVVAGLLRLGGWFRAISPAVVHGMLAGIGMLIVVGQFHVLFDDKPLSSGLANLIAMPGQIFGLSNQDAATAFAIGLVTIAGMLGWEKIRPASLKLLPGALVGVVLATLVAFALDLPVARVVVPESIVAAVSLPDQGLLASLMSPTVITTAIAIAFIASAETLLSAAAVDRMHDGVRTNYNRELSAQGVGNLLCGFAGALPMTGVIVRSSANVQAGAKTRLSTILHGIWILGFVALLPWLLREIPMAALAGILVVTGIRLISIDHARHLLHRYGPLPVVVWAATLIMVVATDLLTGVLVGIGLSVLELLPHARRLRLGMEDGSNGDAHEVALRGSATFLTLPKLSAKLESLPVGRLVILNVERLSHIDHTCAEMLREWVDRRRGAGAQVELFGATGRLRHLVA</sequence>
<dbReference type="Pfam" id="PF00916">
    <property type="entry name" value="Sulfate_transp"/>
    <property type="match status" value="1"/>
</dbReference>
<gene>
    <name evidence="7" type="ORF">GGR44_001447</name>
</gene>
<keyword evidence="4 5" id="KW-0472">Membrane</keyword>
<organism evidence="7 8">
    <name type="scientific">Sphingobium fontiphilum</name>
    <dbReference type="NCBI Taxonomy" id="944425"/>
    <lineage>
        <taxon>Bacteria</taxon>
        <taxon>Pseudomonadati</taxon>
        <taxon>Pseudomonadota</taxon>
        <taxon>Alphaproteobacteria</taxon>
        <taxon>Sphingomonadales</taxon>
        <taxon>Sphingomonadaceae</taxon>
        <taxon>Sphingobium</taxon>
    </lineage>
</organism>
<feature type="transmembrane region" description="Helical" evidence="5">
    <location>
        <begin position="242"/>
        <end position="264"/>
    </location>
</feature>
<dbReference type="Gene3D" id="3.30.750.24">
    <property type="entry name" value="STAS domain"/>
    <property type="match status" value="1"/>
</dbReference>
<evidence type="ECO:0000256" key="1">
    <source>
        <dbReference type="ARBA" id="ARBA00004141"/>
    </source>
</evidence>
<feature type="transmembrane region" description="Helical" evidence="5">
    <location>
        <begin position="42"/>
        <end position="63"/>
    </location>
</feature>
<accession>A0A7W6DER6</accession>
<feature type="transmembrane region" description="Helical" evidence="5">
    <location>
        <begin position="156"/>
        <end position="179"/>
    </location>
</feature>
<evidence type="ECO:0000256" key="2">
    <source>
        <dbReference type="ARBA" id="ARBA00022692"/>
    </source>
</evidence>
<feature type="transmembrane region" description="Helical" evidence="5">
    <location>
        <begin position="83"/>
        <end position="103"/>
    </location>
</feature>
<keyword evidence="8" id="KW-1185">Reference proteome</keyword>
<feature type="transmembrane region" description="Helical" evidence="5">
    <location>
        <begin position="343"/>
        <end position="361"/>
    </location>
</feature>